<gene>
    <name evidence="6" type="ORF">LOC71_04200</name>
</gene>
<dbReference type="SMART" id="SM00028">
    <property type="entry name" value="TPR"/>
    <property type="match status" value="7"/>
</dbReference>
<keyword evidence="1" id="KW-0677">Repeat</keyword>
<evidence type="ECO:0000256" key="1">
    <source>
        <dbReference type="ARBA" id="ARBA00022737"/>
    </source>
</evidence>
<reference evidence="6" key="1">
    <citation type="submission" date="2021-11" db="EMBL/GenBank/DDBJ databases">
        <title>Genome sequence.</title>
        <authorList>
            <person name="Sun Q."/>
        </authorList>
    </citation>
    <scope>NUCLEOTIDE SEQUENCE</scope>
    <source>
        <strain evidence="6">JC740</strain>
    </source>
</reference>
<dbReference type="EMBL" id="JAJKFW010000006">
    <property type="protein sequence ID" value="MCC9641463.1"/>
    <property type="molecule type" value="Genomic_DNA"/>
</dbReference>
<accession>A0ABS8ND45</accession>
<evidence type="ECO:0000256" key="4">
    <source>
        <dbReference type="SAM" id="MobiDB-lite"/>
    </source>
</evidence>
<dbReference type="PROSITE" id="PS50293">
    <property type="entry name" value="TPR_REGION"/>
    <property type="match status" value="1"/>
</dbReference>
<keyword evidence="2 3" id="KW-0802">TPR repeat</keyword>
<feature type="compositionally biased region" description="Basic and acidic residues" evidence="4">
    <location>
        <begin position="579"/>
        <end position="593"/>
    </location>
</feature>
<dbReference type="Pfam" id="PF13181">
    <property type="entry name" value="TPR_8"/>
    <property type="match status" value="1"/>
</dbReference>
<feature type="region of interest" description="Disordered" evidence="4">
    <location>
        <begin position="559"/>
        <end position="609"/>
    </location>
</feature>
<evidence type="ECO:0000256" key="3">
    <source>
        <dbReference type="PROSITE-ProRule" id="PRU00339"/>
    </source>
</evidence>
<protein>
    <submittedName>
        <fullName evidence="6">Tetratricopeptide repeat protein</fullName>
    </submittedName>
</protein>
<organism evidence="6 7">
    <name type="scientific">Rhodopirellula halodulae</name>
    <dbReference type="NCBI Taxonomy" id="2894198"/>
    <lineage>
        <taxon>Bacteria</taxon>
        <taxon>Pseudomonadati</taxon>
        <taxon>Planctomycetota</taxon>
        <taxon>Planctomycetia</taxon>
        <taxon>Pirellulales</taxon>
        <taxon>Pirellulaceae</taxon>
        <taxon>Rhodopirellula</taxon>
    </lineage>
</organism>
<dbReference type="InterPro" id="IPR019734">
    <property type="entry name" value="TPR_rpt"/>
</dbReference>
<feature type="region of interest" description="Disordered" evidence="4">
    <location>
        <begin position="39"/>
        <end position="77"/>
    </location>
</feature>
<feature type="signal peptide" evidence="5">
    <location>
        <begin position="1"/>
        <end position="35"/>
    </location>
</feature>
<dbReference type="Pfam" id="PF14559">
    <property type="entry name" value="TPR_19"/>
    <property type="match status" value="1"/>
</dbReference>
<feature type="compositionally biased region" description="Pro residues" evidence="4">
    <location>
        <begin position="50"/>
        <end position="65"/>
    </location>
</feature>
<keyword evidence="7" id="KW-1185">Reference proteome</keyword>
<proteinExistence type="predicted"/>
<dbReference type="Pfam" id="PF13432">
    <property type="entry name" value="TPR_16"/>
    <property type="match status" value="2"/>
</dbReference>
<comment type="caution">
    <text evidence="6">The sequence shown here is derived from an EMBL/GenBank/DDBJ whole genome shotgun (WGS) entry which is preliminary data.</text>
</comment>
<evidence type="ECO:0000313" key="6">
    <source>
        <dbReference type="EMBL" id="MCC9641463.1"/>
    </source>
</evidence>
<name>A0ABS8ND45_9BACT</name>
<dbReference type="InterPro" id="IPR011990">
    <property type="entry name" value="TPR-like_helical_dom_sf"/>
</dbReference>
<evidence type="ECO:0000313" key="7">
    <source>
        <dbReference type="Proteomes" id="UP001430306"/>
    </source>
</evidence>
<dbReference type="PROSITE" id="PS50005">
    <property type="entry name" value="TPR"/>
    <property type="match status" value="3"/>
</dbReference>
<dbReference type="Proteomes" id="UP001430306">
    <property type="component" value="Unassembled WGS sequence"/>
</dbReference>
<dbReference type="Gene3D" id="1.25.40.10">
    <property type="entry name" value="Tetratricopeptide repeat domain"/>
    <property type="match status" value="4"/>
</dbReference>
<keyword evidence="5" id="KW-0732">Signal</keyword>
<dbReference type="PANTHER" id="PTHR44858">
    <property type="entry name" value="TETRATRICOPEPTIDE REPEAT PROTEIN 6"/>
    <property type="match status" value="1"/>
</dbReference>
<feature type="repeat" description="TPR" evidence="3">
    <location>
        <begin position="305"/>
        <end position="338"/>
    </location>
</feature>
<feature type="chain" id="PRO_5046190475" evidence="5">
    <location>
        <begin position="36"/>
        <end position="609"/>
    </location>
</feature>
<feature type="repeat" description="TPR" evidence="3">
    <location>
        <begin position="444"/>
        <end position="477"/>
    </location>
</feature>
<dbReference type="InterPro" id="IPR050498">
    <property type="entry name" value="Ycf3"/>
</dbReference>
<feature type="compositionally biased region" description="Low complexity" evidence="4">
    <location>
        <begin position="39"/>
        <end position="49"/>
    </location>
</feature>
<sequence>MKRNRLIADLIGQPRVLATVALMCCSSLSVVSVHGQDTATETAPAEATQPAPPTTPLPPGAPPLLPTEMKDTNNPGQADLDEAVLKRIDAESNEDLEAVASLIESALAKGLDEENQSFAKKMLGSIQLQRGQGLAAAMTRMRGRRALQLRDEAIRVLEQAIINDPALAEAHMMIARLNLLPDGDKDRIAEATSAAIELLEDDPKERSTAYLLRAVTQDKIEDQLADLSQAIELDPTNAEAVRQRAGLRLQEGKFDEAVEDLQKVLELDPTNEQIAAATVQQLVEMDRADDAIELLSKTIQAQPSEGLYRLRALLFTNMDREEEALADLNKALAMQPKDPIALLQRAEIALRRDDVKDAKRDLDAAIDLAPQVEQLDQAIVVRCFIAVEEGRMADAINDMKLLIDRSPDDVYRQLQLANLYLQDDRPRQAIDMLSGVLDRDPNNASVLRSRGDAYLAVGDHAEAIADYEKALTNLDEDNEGDAIILPSVLNNLAWVLATSPKDDVRNGARSLELGLRAVELTKEEEAHILSTLAAGYAETGDFENARKWSEKAVEAAKKEIEEGADEESVQINQLQEELDSYKSEKPWREKQDTEENQVPLLSPDDLIDT</sequence>
<evidence type="ECO:0000256" key="2">
    <source>
        <dbReference type="ARBA" id="ARBA00022803"/>
    </source>
</evidence>
<evidence type="ECO:0000256" key="5">
    <source>
        <dbReference type="SAM" id="SignalP"/>
    </source>
</evidence>
<dbReference type="SUPFAM" id="SSF48452">
    <property type="entry name" value="TPR-like"/>
    <property type="match status" value="1"/>
</dbReference>
<feature type="repeat" description="TPR" evidence="3">
    <location>
        <begin position="238"/>
        <end position="271"/>
    </location>
</feature>
<dbReference type="PANTHER" id="PTHR44858:SF1">
    <property type="entry name" value="UDP-N-ACETYLGLUCOSAMINE--PEPTIDE N-ACETYLGLUCOSAMINYLTRANSFERASE SPINDLY-RELATED"/>
    <property type="match status" value="1"/>
</dbReference>